<evidence type="ECO:0000313" key="1">
    <source>
        <dbReference type="EMBL" id="CZF82638.1"/>
    </source>
</evidence>
<keyword evidence="2" id="KW-1185">Reference proteome</keyword>
<accession>A0A128F7C5</accession>
<evidence type="ECO:0000313" key="2">
    <source>
        <dbReference type="Proteomes" id="UP000073601"/>
    </source>
</evidence>
<dbReference type="RefSeq" id="WP_062709498.1">
    <property type="nucleotide sequence ID" value="NZ_CAWRCI010000019.1"/>
</dbReference>
<dbReference type="AlphaFoldDB" id="A0A128F7C5"/>
<gene>
    <name evidence="1" type="ORF">GMA8713_02300</name>
</gene>
<proteinExistence type="predicted"/>
<dbReference type="Proteomes" id="UP000073601">
    <property type="component" value="Unassembled WGS sequence"/>
</dbReference>
<dbReference type="EMBL" id="FIZY01000019">
    <property type="protein sequence ID" value="CZF82638.1"/>
    <property type="molecule type" value="Genomic_DNA"/>
</dbReference>
<protein>
    <submittedName>
        <fullName evidence="1">Uncharacterized protein</fullName>
    </submittedName>
</protein>
<name>A0A128F7C5_9GAMM</name>
<organism evidence="1 2">
    <name type="scientific">Grimontia marina</name>
    <dbReference type="NCBI Taxonomy" id="646534"/>
    <lineage>
        <taxon>Bacteria</taxon>
        <taxon>Pseudomonadati</taxon>
        <taxon>Pseudomonadota</taxon>
        <taxon>Gammaproteobacteria</taxon>
        <taxon>Vibrionales</taxon>
        <taxon>Vibrionaceae</taxon>
        <taxon>Grimontia</taxon>
    </lineage>
</organism>
<reference evidence="2" key="1">
    <citation type="submission" date="2016-02" db="EMBL/GenBank/DDBJ databases">
        <authorList>
            <person name="Rodrigo-Torres Lidia"/>
            <person name="Arahal R.David."/>
        </authorList>
    </citation>
    <scope>NUCLEOTIDE SEQUENCE [LARGE SCALE GENOMIC DNA]</scope>
    <source>
        <strain evidence="2">CECT 8713</strain>
    </source>
</reference>
<sequence>MTSMKEKLLNSSVEIEGVKFDLKNGAGSSDDYSVLMEEDSIYIGEINQGDVEGSISLVAFNSGGSGTFYYLVVHRFESGEFRQLLSTSVETNYEEREFRVLDDKSILVEIRYREGYQTRFIIKISNF</sequence>